<comment type="caution">
    <text evidence="2">The sequence shown here is derived from an EMBL/GenBank/DDBJ whole genome shotgun (WGS) entry which is preliminary data.</text>
</comment>
<proteinExistence type="predicted"/>
<dbReference type="OrthoDB" id="1263307at2759"/>
<name>A0A3D8RJL8_9HELO</name>
<evidence type="ECO:0000313" key="2">
    <source>
        <dbReference type="EMBL" id="RDW74232.1"/>
    </source>
</evidence>
<dbReference type="SUPFAM" id="SSF53474">
    <property type="entry name" value="alpha/beta-Hydrolases"/>
    <property type="match status" value="1"/>
</dbReference>
<dbReference type="InterPro" id="IPR052897">
    <property type="entry name" value="Sec-Metab_Biosynth_Hydrolase"/>
</dbReference>
<dbReference type="EMBL" id="PDLN01000010">
    <property type="protein sequence ID" value="RDW74232.1"/>
    <property type="molecule type" value="Genomic_DNA"/>
</dbReference>
<dbReference type="InterPro" id="IPR000073">
    <property type="entry name" value="AB_hydrolase_1"/>
</dbReference>
<feature type="domain" description="AB hydrolase-1" evidence="1">
    <location>
        <begin position="9"/>
        <end position="235"/>
    </location>
</feature>
<organism evidence="2 3">
    <name type="scientific">Coleophoma crateriformis</name>
    <dbReference type="NCBI Taxonomy" id="565419"/>
    <lineage>
        <taxon>Eukaryota</taxon>
        <taxon>Fungi</taxon>
        <taxon>Dikarya</taxon>
        <taxon>Ascomycota</taxon>
        <taxon>Pezizomycotina</taxon>
        <taxon>Leotiomycetes</taxon>
        <taxon>Helotiales</taxon>
        <taxon>Dermateaceae</taxon>
        <taxon>Coleophoma</taxon>
    </lineage>
</organism>
<evidence type="ECO:0000259" key="1">
    <source>
        <dbReference type="Pfam" id="PF12697"/>
    </source>
</evidence>
<keyword evidence="3" id="KW-1185">Reference proteome</keyword>
<dbReference type="AlphaFoldDB" id="A0A3D8RJL8"/>
<dbReference type="Proteomes" id="UP000256328">
    <property type="component" value="Unassembled WGS sequence"/>
</dbReference>
<protein>
    <recommendedName>
        <fullName evidence="1">AB hydrolase-1 domain-containing protein</fullName>
    </recommendedName>
</protein>
<reference evidence="2 3" key="1">
    <citation type="journal article" date="2018" name="IMA Fungus">
        <title>IMA Genome-F 9: Draft genome sequence of Annulohypoxylon stygium, Aspergillus mulundensis, Berkeleyomyces basicola (syn. Thielaviopsis basicola), Ceratocystis smalleyi, two Cercospora beticola strains, Coleophoma cylindrospora, Fusarium fracticaudum, Phialophora cf. hyalina, and Morchella septimelata.</title>
        <authorList>
            <person name="Wingfield B.D."/>
            <person name="Bills G.F."/>
            <person name="Dong Y."/>
            <person name="Huang W."/>
            <person name="Nel W.J."/>
            <person name="Swalarsk-Parry B.S."/>
            <person name="Vaghefi N."/>
            <person name="Wilken P.M."/>
            <person name="An Z."/>
            <person name="de Beer Z.W."/>
            <person name="De Vos L."/>
            <person name="Chen L."/>
            <person name="Duong T.A."/>
            <person name="Gao Y."/>
            <person name="Hammerbacher A."/>
            <person name="Kikkert J.R."/>
            <person name="Li Y."/>
            <person name="Li H."/>
            <person name="Li K."/>
            <person name="Li Q."/>
            <person name="Liu X."/>
            <person name="Ma X."/>
            <person name="Naidoo K."/>
            <person name="Pethybridge S.J."/>
            <person name="Sun J."/>
            <person name="Steenkamp E.T."/>
            <person name="van der Nest M.A."/>
            <person name="van Wyk S."/>
            <person name="Wingfield M.J."/>
            <person name="Xiong C."/>
            <person name="Yue Q."/>
            <person name="Zhang X."/>
        </authorList>
    </citation>
    <scope>NUCLEOTIDE SEQUENCE [LARGE SCALE GENOMIC DNA]</scope>
    <source>
        <strain evidence="2 3">BP5796</strain>
    </source>
</reference>
<dbReference type="PANTHER" id="PTHR37017">
    <property type="entry name" value="AB HYDROLASE-1 DOMAIN-CONTAINING PROTEIN-RELATED"/>
    <property type="match status" value="1"/>
</dbReference>
<dbReference type="PANTHER" id="PTHR37017:SF11">
    <property type="entry name" value="ESTERASE_LIPASE_THIOESTERASE DOMAIN-CONTAINING PROTEIN"/>
    <property type="match status" value="1"/>
</dbReference>
<accession>A0A3D8RJL8</accession>
<dbReference type="Gene3D" id="3.40.50.1820">
    <property type="entry name" value="alpha/beta hydrolase"/>
    <property type="match status" value="1"/>
</dbReference>
<sequence length="247" mass="26925">MSSTKAPIFLLVPGAWHKPSTFSKLRRFLSDNEYESLSVALPSTGGVPATKSTEEDVEVVKNMIEDIVSTGRDIILVCHSYGAIPTSEACKYFTDAKEGRGRIRGMLFLCAFALPPGTDLVMTEATATPGTRIEGDYVVIDDPVLRFYSDLPENEAAEAVAALESFSLRPESPPTTFSPCSIFPSWYVLAERDTVVPPAVAEAMINGMKQLYPGAFEVVERMDTGHSPFLSQPENLGKILIRAAKEL</sequence>
<gene>
    <name evidence="2" type="ORF">BP5796_07674</name>
</gene>
<evidence type="ECO:0000313" key="3">
    <source>
        <dbReference type="Proteomes" id="UP000256328"/>
    </source>
</evidence>
<dbReference type="Pfam" id="PF12697">
    <property type="entry name" value="Abhydrolase_6"/>
    <property type="match status" value="1"/>
</dbReference>
<dbReference type="InterPro" id="IPR029058">
    <property type="entry name" value="AB_hydrolase_fold"/>
</dbReference>